<evidence type="ECO:0000259" key="8">
    <source>
        <dbReference type="PROSITE" id="PS51459"/>
    </source>
</evidence>
<dbReference type="PROSITE" id="PS51459">
    <property type="entry name" value="FIDO"/>
    <property type="match status" value="1"/>
</dbReference>
<dbReference type="SUPFAM" id="SSF140931">
    <property type="entry name" value="Fic-like"/>
    <property type="match status" value="1"/>
</dbReference>
<evidence type="ECO:0000256" key="3">
    <source>
        <dbReference type="ARBA" id="ARBA00022741"/>
    </source>
</evidence>
<dbReference type="GO" id="GO:0051301">
    <property type="term" value="P:cell division"/>
    <property type="evidence" value="ECO:0007669"/>
    <property type="project" value="UniProtKB-KW"/>
</dbReference>
<evidence type="ECO:0000256" key="5">
    <source>
        <dbReference type="ARBA" id="ARBA00034531"/>
    </source>
</evidence>
<dbReference type="Pfam" id="PF02661">
    <property type="entry name" value="Fic"/>
    <property type="match status" value="1"/>
</dbReference>
<keyword evidence="10" id="KW-1185">Reference proteome</keyword>
<keyword evidence="9" id="KW-0132">Cell division</keyword>
<keyword evidence="3" id="KW-0547">Nucleotide-binding</keyword>
<evidence type="ECO:0000256" key="2">
    <source>
        <dbReference type="ARBA" id="ARBA00022695"/>
    </source>
</evidence>
<keyword evidence="4" id="KW-0067">ATP-binding</keyword>
<keyword evidence="9" id="KW-0131">Cell cycle</keyword>
<dbReference type="EC" id="2.7.7.108" evidence="5"/>
<reference evidence="9 10" key="1">
    <citation type="submission" date="2013-10" db="EMBL/GenBank/DDBJ databases">
        <title>Salinisphaera japonica YTM-1 Genome Sequencing.</title>
        <authorList>
            <person name="Lai Q."/>
            <person name="Li C."/>
            <person name="Shao Z."/>
        </authorList>
    </citation>
    <scope>NUCLEOTIDE SEQUENCE [LARGE SCALE GENOMIC DNA]</scope>
    <source>
        <strain evidence="9 10">YTM-1</strain>
    </source>
</reference>
<feature type="domain" description="Fido" evidence="8">
    <location>
        <begin position="60"/>
        <end position="201"/>
    </location>
</feature>
<dbReference type="PANTHER" id="PTHR39560:SF1">
    <property type="entry name" value="PROTEIN ADENYLYLTRANSFERASE FIC-RELATED"/>
    <property type="match status" value="1"/>
</dbReference>
<sequence>MIDRYKIAGEQGRFESGSNGTVLENKLGVIDPNEMNDAELYLLRSLYEVVFVDEFPERQITVIDLKRWHYRWLGNIYGWAGEERSVNMAKDGFQFAAAAQITRLLNVFERDCLARYTPCTVFDDEMLIQALAVTHVEFILVHPFREGNGRLGRLLADVMTSQAGRGLLDYRPWDMNRQAYYAAIQAGVGCDYEPMQDLMSAALHR</sequence>
<comment type="catalytic activity">
    <reaction evidence="6">
        <text>L-threonyl-[protein] + ATP = 3-O-(5'-adenylyl)-L-threonyl-[protein] + diphosphate</text>
        <dbReference type="Rhea" id="RHEA:54292"/>
        <dbReference type="Rhea" id="RHEA-COMP:11060"/>
        <dbReference type="Rhea" id="RHEA-COMP:13847"/>
        <dbReference type="ChEBI" id="CHEBI:30013"/>
        <dbReference type="ChEBI" id="CHEBI:30616"/>
        <dbReference type="ChEBI" id="CHEBI:33019"/>
        <dbReference type="ChEBI" id="CHEBI:138113"/>
        <dbReference type="EC" id="2.7.7.108"/>
    </reaction>
</comment>
<evidence type="ECO:0000256" key="6">
    <source>
        <dbReference type="ARBA" id="ARBA00047939"/>
    </source>
</evidence>
<comment type="catalytic activity">
    <reaction evidence="7">
        <text>L-tyrosyl-[protein] + ATP = O-(5'-adenylyl)-L-tyrosyl-[protein] + diphosphate</text>
        <dbReference type="Rhea" id="RHEA:54288"/>
        <dbReference type="Rhea" id="RHEA-COMP:10136"/>
        <dbReference type="Rhea" id="RHEA-COMP:13846"/>
        <dbReference type="ChEBI" id="CHEBI:30616"/>
        <dbReference type="ChEBI" id="CHEBI:33019"/>
        <dbReference type="ChEBI" id="CHEBI:46858"/>
        <dbReference type="ChEBI" id="CHEBI:83624"/>
        <dbReference type="EC" id="2.7.7.108"/>
    </reaction>
</comment>
<dbReference type="GO" id="GO:0005524">
    <property type="term" value="F:ATP binding"/>
    <property type="evidence" value="ECO:0007669"/>
    <property type="project" value="UniProtKB-KW"/>
</dbReference>
<evidence type="ECO:0000313" key="10">
    <source>
        <dbReference type="Proteomes" id="UP000285310"/>
    </source>
</evidence>
<dbReference type="PANTHER" id="PTHR39560">
    <property type="entry name" value="PROTEIN ADENYLYLTRANSFERASE FIC-RELATED"/>
    <property type="match status" value="1"/>
</dbReference>
<dbReference type="AlphaFoldDB" id="A0A423PW40"/>
<proteinExistence type="predicted"/>
<protein>
    <recommendedName>
        <fullName evidence="5">protein adenylyltransferase</fullName>
        <ecNumber evidence="5">2.7.7.108</ecNumber>
    </recommendedName>
</protein>
<evidence type="ECO:0000256" key="7">
    <source>
        <dbReference type="ARBA" id="ARBA00048696"/>
    </source>
</evidence>
<evidence type="ECO:0000256" key="4">
    <source>
        <dbReference type="ARBA" id="ARBA00022840"/>
    </source>
</evidence>
<keyword evidence="1" id="KW-0808">Transferase</keyword>
<dbReference type="InterPro" id="IPR036597">
    <property type="entry name" value="Fido-like_dom_sf"/>
</dbReference>
<evidence type="ECO:0000313" key="9">
    <source>
        <dbReference type="EMBL" id="ROO29785.1"/>
    </source>
</evidence>
<dbReference type="EMBL" id="AYKG01000013">
    <property type="protein sequence ID" value="ROO29785.1"/>
    <property type="molecule type" value="Genomic_DNA"/>
</dbReference>
<comment type="caution">
    <text evidence="9">The sequence shown here is derived from an EMBL/GenBank/DDBJ whole genome shotgun (WGS) entry which is preliminary data.</text>
</comment>
<keyword evidence="2" id="KW-0548">Nucleotidyltransferase</keyword>
<dbReference type="InterPro" id="IPR003812">
    <property type="entry name" value="Fido"/>
</dbReference>
<dbReference type="Proteomes" id="UP000285310">
    <property type="component" value="Unassembled WGS sequence"/>
</dbReference>
<dbReference type="GO" id="GO:0051302">
    <property type="term" value="P:regulation of cell division"/>
    <property type="evidence" value="ECO:0007669"/>
    <property type="project" value="TreeGrafter"/>
</dbReference>
<dbReference type="GO" id="GO:0070733">
    <property type="term" value="F:AMPylase activity"/>
    <property type="evidence" value="ECO:0007669"/>
    <property type="project" value="UniProtKB-EC"/>
</dbReference>
<name>A0A423PW40_9GAMM</name>
<dbReference type="FunCoup" id="A0A423PW40">
    <property type="interactions" value="16"/>
</dbReference>
<dbReference type="InParanoid" id="A0A423PW40"/>
<accession>A0A423PW40</accession>
<evidence type="ECO:0000256" key="1">
    <source>
        <dbReference type="ARBA" id="ARBA00022679"/>
    </source>
</evidence>
<organism evidence="9 10">
    <name type="scientific">Salinisphaera japonica YTM-1</name>
    <dbReference type="NCBI Taxonomy" id="1209778"/>
    <lineage>
        <taxon>Bacteria</taxon>
        <taxon>Pseudomonadati</taxon>
        <taxon>Pseudomonadota</taxon>
        <taxon>Gammaproteobacteria</taxon>
        <taxon>Salinisphaerales</taxon>
        <taxon>Salinisphaeraceae</taxon>
        <taxon>Salinisphaera</taxon>
    </lineage>
</organism>
<dbReference type="OrthoDB" id="9807853at2"/>
<dbReference type="Gene3D" id="1.10.3290.10">
    <property type="entry name" value="Fido-like domain"/>
    <property type="match status" value="1"/>
</dbReference>
<gene>
    <name evidence="9" type="ORF">SAJA_05825</name>
</gene>